<feature type="chain" id="PRO_5012342339" description="TonB protein C-terminal" evidence="1">
    <location>
        <begin position="20"/>
        <end position="240"/>
    </location>
</feature>
<dbReference type="OrthoDB" id="1265378at2"/>
<accession>A0A1N6HLA4</accession>
<gene>
    <name evidence="2" type="ORF">SAMN05421769_2626</name>
</gene>
<organism evidence="2 3">
    <name type="scientific">Chryseobacterium scophthalmum</name>
    <dbReference type="NCBI Taxonomy" id="59733"/>
    <lineage>
        <taxon>Bacteria</taxon>
        <taxon>Pseudomonadati</taxon>
        <taxon>Bacteroidota</taxon>
        <taxon>Flavobacteriia</taxon>
        <taxon>Flavobacteriales</taxon>
        <taxon>Weeksellaceae</taxon>
        <taxon>Chryseobacterium group</taxon>
        <taxon>Chryseobacterium</taxon>
    </lineage>
</organism>
<name>A0A1N6HLA4_9FLAO</name>
<evidence type="ECO:0000313" key="3">
    <source>
        <dbReference type="Proteomes" id="UP000184782"/>
    </source>
</evidence>
<dbReference type="EMBL" id="FSRQ01000002">
    <property type="protein sequence ID" value="SIO20459.1"/>
    <property type="molecule type" value="Genomic_DNA"/>
</dbReference>
<reference evidence="3" key="1">
    <citation type="submission" date="2016-12" db="EMBL/GenBank/DDBJ databases">
        <authorList>
            <person name="Varghese N."/>
            <person name="Submissions S."/>
        </authorList>
    </citation>
    <scope>NUCLEOTIDE SEQUENCE [LARGE SCALE GENOMIC DNA]</scope>
    <source>
        <strain evidence="3">DSM 16779</strain>
    </source>
</reference>
<feature type="signal peptide" evidence="1">
    <location>
        <begin position="1"/>
        <end position="19"/>
    </location>
</feature>
<dbReference type="RefSeq" id="WP_074230746.1">
    <property type="nucleotide sequence ID" value="NZ_FSRQ01000002.1"/>
</dbReference>
<evidence type="ECO:0008006" key="4">
    <source>
        <dbReference type="Google" id="ProtNLM"/>
    </source>
</evidence>
<dbReference type="STRING" id="59733.SAMN05421769_2626"/>
<proteinExistence type="predicted"/>
<keyword evidence="1" id="KW-0732">Signal</keyword>
<evidence type="ECO:0000313" key="2">
    <source>
        <dbReference type="EMBL" id="SIO20459.1"/>
    </source>
</evidence>
<sequence>MKIKIFILALSIFCSAINAQVLYSHPKGQDFYEGGRQGFNNDIREAVVKNNMKPCDKTEALFMRFIIYPDNKVKYVADPDTIAVGNNKCMKNKVLEVMKHVKNWKAAEVNGNKTPAMFCSLFTDDFLFDKGFSEEEFSKPVYMYKDKESDIKKFRENFAKCFDVNGYKSNIDYSFTINFDVDTSGEAGFFYIDNQSNLEKFNKMVVDCASNTSKSYWKPGYYKGVPIKQVFRMPIRFNAN</sequence>
<keyword evidence="3" id="KW-1185">Reference proteome</keyword>
<evidence type="ECO:0000256" key="1">
    <source>
        <dbReference type="SAM" id="SignalP"/>
    </source>
</evidence>
<protein>
    <recommendedName>
        <fullName evidence="4">TonB protein C-terminal</fullName>
    </recommendedName>
</protein>
<dbReference type="AlphaFoldDB" id="A0A1N6HLA4"/>
<dbReference type="Proteomes" id="UP000184782">
    <property type="component" value="Unassembled WGS sequence"/>
</dbReference>